<evidence type="ECO:0000313" key="4">
    <source>
        <dbReference type="Proteomes" id="UP000030641"/>
    </source>
</evidence>
<keyword evidence="4" id="KW-1185">Reference proteome</keyword>
<dbReference type="PANTHER" id="PTHR39614">
    <property type="entry name" value="INTEGRAL MEMBRANE PROTEIN"/>
    <property type="match status" value="1"/>
</dbReference>
<feature type="transmembrane region" description="Helical" evidence="1">
    <location>
        <begin position="51"/>
        <end position="75"/>
    </location>
</feature>
<feature type="transmembrane region" description="Helical" evidence="1">
    <location>
        <begin position="128"/>
        <end position="151"/>
    </location>
</feature>
<keyword evidence="1" id="KW-1133">Transmembrane helix</keyword>
<keyword evidence="1" id="KW-0812">Transmembrane</keyword>
<name>A0A074YBH0_AURSE</name>
<feature type="transmembrane region" description="Helical" evidence="1">
    <location>
        <begin position="171"/>
        <end position="191"/>
    </location>
</feature>
<feature type="domain" description="Rhodopsin" evidence="2">
    <location>
        <begin position="37"/>
        <end position="265"/>
    </location>
</feature>
<feature type="transmembrane region" description="Helical" evidence="1">
    <location>
        <begin position="95"/>
        <end position="116"/>
    </location>
</feature>
<feature type="transmembrane region" description="Helical" evidence="1">
    <location>
        <begin position="18"/>
        <end position="39"/>
    </location>
</feature>
<evidence type="ECO:0000256" key="1">
    <source>
        <dbReference type="SAM" id="Phobius"/>
    </source>
</evidence>
<dbReference type="OrthoDB" id="3918601at2759"/>
<dbReference type="OMA" id="CLGARFM"/>
<dbReference type="STRING" id="1043005.A0A074YBH0"/>
<organism evidence="3 4">
    <name type="scientific">Aureobasidium subglaciale (strain EXF-2481)</name>
    <name type="common">Aureobasidium pullulans var. subglaciale</name>
    <dbReference type="NCBI Taxonomy" id="1043005"/>
    <lineage>
        <taxon>Eukaryota</taxon>
        <taxon>Fungi</taxon>
        <taxon>Dikarya</taxon>
        <taxon>Ascomycota</taxon>
        <taxon>Pezizomycotina</taxon>
        <taxon>Dothideomycetes</taxon>
        <taxon>Dothideomycetidae</taxon>
        <taxon>Dothideales</taxon>
        <taxon>Saccotheciaceae</taxon>
        <taxon>Aureobasidium</taxon>
    </lineage>
</organism>
<protein>
    <recommendedName>
        <fullName evidence="2">Rhodopsin domain-containing protein</fullName>
    </recommendedName>
</protein>
<keyword evidence="1" id="KW-0472">Membrane</keyword>
<dbReference type="EMBL" id="KL584778">
    <property type="protein sequence ID" value="KEQ91512.1"/>
    <property type="molecule type" value="Genomic_DNA"/>
</dbReference>
<proteinExistence type="predicted"/>
<dbReference type="InterPro" id="IPR049326">
    <property type="entry name" value="Rhodopsin_dom_fungi"/>
</dbReference>
<evidence type="ECO:0000313" key="3">
    <source>
        <dbReference type="EMBL" id="KEQ91512.1"/>
    </source>
</evidence>
<gene>
    <name evidence="3" type="ORF">AUEXF2481DRAFT_468499</name>
</gene>
<dbReference type="GeneID" id="25368198"/>
<dbReference type="RefSeq" id="XP_013339998.1">
    <property type="nucleotide sequence ID" value="XM_013484544.1"/>
</dbReference>
<feature type="transmembrane region" description="Helical" evidence="1">
    <location>
        <begin position="212"/>
        <end position="232"/>
    </location>
</feature>
<evidence type="ECO:0000259" key="2">
    <source>
        <dbReference type="Pfam" id="PF20684"/>
    </source>
</evidence>
<dbReference type="AlphaFoldDB" id="A0A074YBH0"/>
<dbReference type="HOGENOM" id="CLU_741816_0_0_1"/>
<accession>A0A074YBH0</accession>
<dbReference type="PANTHER" id="PTHR39614:SF2">
    <property type="entry name" value="INTEGRAL MEMBRANE PROTEIN"/>
    <property type="match status" value="1"/>
</dbReference>
<sequence>MTGSTSQLPSVTSTNHRAWFWITLIICTIMCPCFLLWRIIARYRRYSLDDLAVLFSFVFIVTHSALLMVGLESGFGVTLAPDSETEITKAAKLVFASRIMLFLVLGTSKISALLLLRRFLPPGSWRNYTLNTGVVLVVIWGIVAVLTTSIACSPGYMLSSSPGNLHQHTDTRVSVAMALSIATEIGGLGLAACTSKHMQVEATQKRNMLLAFILRIPNIALSIAYLITYLHFLSHRISNINFVPVAIIQQILATYSFLSSCTPAFIITIPSASTTSSSCSEARTRKTRRRISTPMSFFGDKIRGDREVYTHKARIFADVKEVQRRESLRRIRQEEKRKRGHCAGQSQESLKGIVREETFEVC</sequence>
<dbReference type="InParanoid" id="A0A074YBH0"/>
<dbReference type="Pfam" id="PF20684">
    <property type="entry name" value="Fung_rhodopsin"/>
    <property type="match status" value="1"/>
</dbReference>
<dbReference type="Proteomes" id="UP000030641">
    <property type="component" value="Unassembled WGS sequence"/>
</dbReference>
<reference evidence="3 4" key="1">
    <citation type="journal article" date="2014" name="BMC Genomics">
        <title>Genome sequencing of four Aureobasidium pullulans varieties: biotechnological potential, stress tolerance, and description of new species.</title>
        <authorList>
            <person name="Gostin Ar C."/>
            <person name="Ohm R.A."/>
            <person name="Kogej T."/>
            <person name="Sonjak S."/>
            <person name="Turk M."/>
            <person name="Zajc J."/>
            <person name="Zalar P."/>
            <person name="Grube M."/>
            <person name="Sun H."/>
            <person name="Han J."/>
            <person name="Sharma A."/>
            <person name="Chiniquy J."/>
            <person name="Ngan C.Y."/>
            <person name="Lipzen A."/>
            <person name="Barry K."/>
            <person name="Grigoriev I.V."/>
            <person name="Gunde-Cimerman N."/>
        </authorList>
    </citation>
    <scope>NUCLEOTIDE SEQUENCE [LARGE SCALE GENOMIC DNA]</scope>
    <source>
        <strain evidence="3 4">EXF-2481</strain>
    </source>
</reference>